<sequence>MRDKLAQLDPAERDRVEDAATVLRRARAGVLLPLTVTERTTS</sequence>
<protein>
    <recommendedName>
        <fullName evidence="3">Transposase</fullName>
    </recommendedName>
</protein>
<keyword evidence="2" id="KW-1185">Reference proteome</keyword>
<evidence type="ECO:0000313" key="2">
    <source>
        <dbReference type="Proteomes" id="UP001185927"/>
    </source>
</evidence>
<gene>
    <name evidence="1" type="ORF">R3Q16_34425</name>
</gene>
<accession>A0ABU4C665</accession>
<dbReference type="EMBL" id="JAWLKB010000067">
    <property type="protein sequence ID" value="MDV6271688.1"/>
    <property type="molecule type" value="Genomic_DNA"/>
</dbReference>
<evidence type="ECO:0008006" key="3">
    <source>
        <dbReference type="Google" id="ProtNLM"/>
    </source>
</evidence>
<evidence type="ECO:0000313" key="1">
    <source>
        <dbReference type="EMBL" id="MDV6271688.1"/>
    </source>
</evidence>
<dbReference type="RefSeq" id="WP_317546318.1">
    <property type="nucleotide sequence ID" value="NZ_JAWLKB010000067.1"/>
</dbReference>
<name>A0ABU4C665_RHOGO</name>
<proteinExistence type="predicted"/>
<dbReference type="Proteomes" id="UP001185927">
    <property type="component" value="Unassembled WGS sequence"/>
</dbReference>
<organism evidence="1 2">
    <name type="scientific">Rhodococcus globerulus</name>
    <dbReference type="NCBI Taxonomy" id="33008"/>
    <lineage>
        <taxon>Bacteria</taxon>
        <taxon>Bacillati</taxon>
        <taxon>Actinomycetota</taxon>
        <taxon>Actinomycetes</taxon>
        <taxon>Mycobacteriales</taxon>
        <taxon>Nocardiaceae</taxon>
        <taxon>Rhodococcus</taxon>
    </lineage>
</organism>
<reference evidence="1 2" key="1">
    <citation type="submission" date="2023-10" db="EMBL/GenBank/DDBJ databases">
        <title>Development of a sustainable strategy for remediation of hydrocarbon-contaminated territories based on the waste exchange concept.</title>
        <authorList>
            <person name="Krivoruchko A."/>
        </authorList>
    </citation>
    <scope>NUCLEOTIDE SEQUENCE [LARGE SCALE GENOMIC DNA]</scope>
    <source>
        <strain evidence="1 2">IEGM 1203</strain>
    </source>
</reference>
<comment type="caution">
    <text evidence="1">The sequence shown here is derived from an EMBL/GenBank/DDBJ whole genome shotgun (WGS) entry which is preliminary data.</text>
</comment>